<feature type="compositionally biased region" description="Low complexity" evidence="6">
    <location>
        <begin position="367"/>
        <end position="381"/>
    </location>
</feature>
<accession>A0A6S6W163</accession>
<feature type="region of interest" description="Disordered" evidence="6">
    <location>
        <begin position="367"/>
        <end position="387"/>
    </location>
</feature>
<evidence type="ECO:0000256" key="4">
    <source>
        <dbReference type="ARBA" id="ARBA00023136"/>
    </source>
</evidence>
<dbReference type="InterPro" id="IPR049326">
    <property type="entry name" value="Rhodopsin_dom_fungi"/>
</dbReference>
<dbReference type="PANTHER" id="PTHR33048">
    <property type="entry name" value="PTH11-LIKE INTEGRAL MEMBRANE PROTEIN (AFU_ORTHOLOGUE AFUA_5G11245)"/>
    <property type="match status" value="1"/>
</dbReference>
<keyword evidence="2 7" id="KW-0812">Transmembrane</keyword>
<evidence type="ECO:0000259" key="8">
    <source>
        <dbReference type="Pfam" id="PF20684"/>
    </source>
</evidence>
<dbReference type="Pfam" id="PF20684">
    <property type="entry name" value="Fung_rhodopsin"/>
    <property type="match status" value="1"/>
</dbReference>
<keyword evidence="4 7" id="KW-0472">Membrane</keyword>
<reference evidence="9" key="1">
    <citation type="submission" date="2021-02" db="EMBL/GenBank/DDBJ databases">
        <authorList>
            <person name="Syme A R."/>
            <person name="Syme A R."/>
            <person name="Moolhuijzen P."/>
        </authorList>
    </citation>
    <scope>NUCLEOTIDE SEQUENCE</scope>
    <source>
        <strain evidence="9">W1-1</strain>
    </source>
</reference>
<dbReference type="Proteomes" id="UP000472372">
    <property type="component" value="Chromosome 4"/>
</dbReference>
<feature type="domain" description="Rhodopsin" evidence="8">
    <location>
        <begin position="39"/>
        <end position="272"/>
    </location>
</feature>
<evidence type="ECO:0000256" key="3">
    <source>
        <dbReference type="ARBA" id="ARBA00022989"/>
    </source>
</evidence>
<sequence>MISRRKHDKSEGHTYVDPSLELNLGLWSLFAGASVFLALRTWIKVTRRHGLWWDDYILLVAWVILAANNALITVEYATGYVTDTWDDRMHILINITSCGTLVNQALTKTAFAVTLLKLTKNWSQWILWYCIVSMNLYMAAKVILQWAKVCNKPSYDVWYRLPFCIDWHFRDNFKEGGNVYNIIMDFVLAVFPWVITWKLGMRKMEKIGLCIAMSLGMIVAIISAVRTSWKDVGNKKDEWYFWRNAHSNIWYSSEIVGTIIVQCIPVLRPLLRDLKTSLTSKKLASIAEGGKPTGRGRTPSMFGFGFGPGPTIGTGKSTHNTHIYSDARTAVDSKSEGCSDSWDSQGIYQKREFEMTTMEVKAANMNNTNTTTTTTTTNNNNSSDNIV</sequence>
<feature type="transmembrane region" description="Helical" evidence="7">
    <location>
        <begin position="249"/>
        <end position="271"/>
    </location>
</feature>
<dbReference type="EMBL" id="HG992980">
    <property type="protein sequence ID" value="CAE7033780.1"/>
    <property type="molecule type" value="Genomic_DNA"/>
</dbReference>
<comment type="similarity">
    <text evidence="5">Belongs to the SAT4 family.</text>
</comment>
<evidence type="ECO:0000313" key="10">
    <source>
        <dbReference type="Proteomes" id="UP000472372"/>
    </source>
</evidence>
<evidence type="ECO:0000256" key="5">
    <source>
        <dbReference type="ARBA" id="ARBA00038359"/>
    </source>
</evidence>
<organism evidence="9 10">
    <name type="scientific">Pyrenophora teres f. teres</name>
    <dbReference type="NCBI Taxonomy" id="97479"/>
    <lineage>
        <taxon>Eukaryota</taxon>
        <taxon>Fungi</taxon>
        <taxon>Dikarya</taxon>
        <taxon>Ascomycota</taxon>
        <taxon>Pezizomycotina</taxon>
        <taxon>Dothideomycetes</taxon>
        <taxon>Pleosporomycetidae</taxon>
        <taxon>Pleosporales</taxon>
        <taxon>Pleosporineae</taxon>
        <taxon>Pleosporaceae</taxon>
        <taxon>Pyrenophora</taxon>
    </lineage>
</organism>
<protein>
    <recommendedName>
        <fullName evidence="8">Rhodopsin domain-containing protein</fullName>
    </recommendedName>
</protein>
<feature type="transmembrane region" description="Helical" evidence="7">
    <location>
        <begin position="24"/>
        <end position="43"/>
    </location>
</feature>
<proteinExistence type="inferred from homology"/>
<gene>
    <name evidence="9" type="ORF">PTTW11_05277</name>
</gene>
<name>A0A6S6W163_9PLEO</name>
<evidence type="ECO:0000256" key="7">
    <source>
        <dbReference type="SAM" id="Phobius"/>
    </source>
</evidence>
<comment type="subcellular location">
    <subcellularLocation>
        <location evidence="1">Membrane</location>
        <topology evidence="1">Multi-pass membrane protein</topology>
    </subcellularLocation>
</comment>
<keyword evidence="3 7" id="KW-1133">Transmembrane helix</keyword>
<feature type="transmembrane region" description="Helical" evidence="7">
    <location>
        <begin position="207"/>
        <end position="229"/>
    </location>
</feature>
<dbReference type="InterPro" id="IPR052337">
    <property type="entry name" value="SAT4-like"/>
</dbReference>
<feature type="transmembrane region" description="Helical" evidence="7">
    <location>
        <begin position="55"/>
        <end position="77"/>
    </location>
</feature>
<evidence type="ECO:0000313" key="9">
    <source>
        <dbReference type="EMBL" id="CAE7033780.1"/>
    </source>
</evidence>
<feature type="transmembrane region" description="Helical" evidence="7">
    <location>
        <begin position="126"/>
        <end position="147"/>
    </location>
</feature>
<dbReference type="GO" id="GO:0016020">
    <property type="term" value="C:membrane"/>
    <property type="evidence" value="ECO:0007669"/>
    <property type="project" value="UniProtKB-SubCell"/>
</dbReference>
<evidence type="ECO:0000256" key="2">
    <source>
        <dbReference type="ARBA" id="ARBA00022692"/>
    </source>
</evidence>
<dbReference type="AlphaFoldDB" id="A0A6S6W163"/>
<evidence type="ECO:0000256" key="1">
    <source>
        <dbReference type="ARBA" id="ARBA00004141"/>
    </source>
</evidence>
<feature type="transmembrane region" description="Helical" evidence="7">
    <location>
        <begin position="178"/>
        <end position="195"/>
    </location>
</feature>
<dbReference type="PANTHER" id="PTHR33048:SF147">
    <property type="entry name" value="INTEGRAL MEMBRANE PROTEIN"/>
    <property type="match status" value="1"/>
</dbReference>
<evidence type="ECO:0000256" key="6">
    <source>
        <dbReference type="SAM" id="MobiDB-lite"/>
    </source>
</evidence>